<evidence type="ECO:0000256" key="2">
    <source>
        <dbReference type="SAM" id="SignalP"/>
    </source>
</evidence>
<reference evidence="3" key="1">
    <citation type="submission" date="2022-06" db="EMBL/GenBank/DDBJ databases">
        <authorList>
            <person name="Berger JAMES D."/>
            <person name="Berger JAMES D."/>
        </authorList>
    </citation>
    <scope>NUCLEOTIDE SEQUENCE [LARGE SCALE GENOMIC DNA]</scope>
</reference>
<feature type="compositionally biased region" description="Basic residues" evidence="1">
    <location>
        <begin position="46"/>
        <end position="61"/>
    </location>
</feature>
<accession>A0AA85JFF3</accession>
<evidence type="ECO:0000313" key="3">
    <source>
        <dbReference type="Proteomes" id="UP000050795"/>
    </source>
</evidence>
<protein>
    <submittedName>
        <fullName evidence="4">Uncharacterized protein</fullName>
    </submittedName>
</protein>
<organism evidence="3 4">
    <name type="scientific">Trichobilharzia regenti</name>
    <name type="common">Nasal bird schistosome</name>
    <dbReference type="NCBI Taxonomy" id="157069"/>
    <lineage>
        <taxon>Eukaryota</taxon>
        <taxon>Metazoa</taxon>
        <taxon>Spiralia</taxon>
        <taxon>Lophotrochozoa</taxon>
        <taxon>Platyhelminthes</taxon>
        <taxon>Trematoda</taxon>
        <taxon>Digenea</taxon>
        <taxon>Strigeidida</taxon>
        <taxon>Schistosomatoidea</taxon>
        <taxon>Schistosomatidae</taxon>
        <taxon>Trichobilharzia</taxon>
    </lineage>
</organism>
<evidence type="ECO:0000256" key="1">
    <source>
        <dbReference type="SAM" id="MobiDB-lite"/>
    </source>
</evidence>
<feature type="region of interest" description="Disordered" evidence="1">
    <location>
        <begin position="40"/>
        <end position="61"/>
    </location>
</feature>
<feature type="chain" id="PRO_5041634404" evidence="2">
    <location>
        <begin position="19"/>
        <end position="86"/>
    </location>
</feature>
<dbReference type="WBParaSite" id="TREG1_31970.1">
    <property type="protein sequence ID" value="TREG1_31970.1"/>
    <property type="gene ID" value="TREG1_31970"/>
</dbReference>
<name>A0AA85JFF3_TRIRE</name>
<evidence type="ECO:0000313" key="4">
    <source>
        <dbReference type="WBParaSite" id="TREG1_31970.1"/>
    </source>
</evidence>
<sequence>MKICCFLCLFLFVGINVAYFDLLDSDVQLANGKSAYSSRENVLDTRRRKSNGKSGRRRRVAKNKETVISVLEDKDDPSSLEGKQKS</sequence>
<keyword evidence="3" id="KW-1185">Reference proteome</keyword>
<proteinExistence type="predicted"/>
<reference evidence="4" key="2">
    <citation type="submission" date="2023-11" db="UniProtKB">
        <authorList>
            <consortium name="WormBaseParasite"/>
        </authorList>
    </citation>
    <scope>IDENTIFICATION</scope>
</reference>
<keyword evidence="2" id="KW-0732">Signal</keyword>
<dbReference type="Proteomes" id="UP000050795">
    <property type="component" value="Unassembled WGS sequence"/>
</dbReference>
<dbReference type="AlphaFoldDB" id="A0AA85JFF3"/>
<feature type="signal peptide" evidence="2">
    <location>
        <begin position="1"/>
        <end position="18"/>
    </location>
</feature>